<dbReference type="EMBL" id="JAUSSK010000001">
    <property type="protein sequence ID" value="MDQ0008312.1"/>
    <property type="molecule type" value="Genomic_DNA"/>
</dbReference>
<gene>
    <name evidence="15" type="ORF">J2T07_000471</name>
</gene>
<feature type="transmembrane region" description="Helical" evidence="13">
    <location>
        <begin position="87"/>
        <end position="106"/>
    </location>
</feature>
<keyword evidence="6 13" id="KW-0812">Transmembrane</keyword>
<proteinExistence type="inferred from homology"/>
<name>A0ABT9STJ0_9GAMM</name>
<feature type="transmembrane region" description="Helical" evidence="13">
    <location>
        <begin position="144"/>
        <end position="162"/>
    </location>
</feature>
<keyword evidence="7" id="KW-0479">Metal-binding</keyword>
<dbReference type="InterPro" id="IPR016174">
    <property type="entry name" value="Di-haem_cyt_TM"/>
</dbReference>
<evidence type="ECO:0000313" key="16">
    <source>
        <dbReference type="Proteomes" id="UP001237737"/>
    </source>
</evidence>
<evidence type="ECO:0000256" key="7">
    <source>
        <dbReference type="ARBA" id="ARBA00022723"/>
    </source>
</evidence>
<evidence type="ECO:0000256" key="5">
    <source>
        <dbReference type="ARBA" id="ARBA00022617"/>
    </source>
</evidence>
<keyword evidence="10" id="KW-0408">Iron</keyword>
<dbReference type="Proteomes" id="UP001237737">
    <property type="component" value="Unassembled WGS sequence"/>
</dbReference>
<keyword evidence="11 13" id="KW-0472">Membrane</keyword>
<dbReference type="PANTHER" id="PTHR30529:SF3">
    <property type="entry name" value="CYTOCHROME B561 HOMOLOG 1"/>
    <property type="match status" value="1"/>
</dbReference>
<feature type="transmembrane region" description="Helical" evidence="13">
    <location>
        <begin position="42"/>
        <end position="60"/>
    </location>
</feature>
<keyword evidence="9 13" id="KW-1133">Transmembrane helix</keyword>
<evidence type="ECO:0000256" key="13">
    <source>
        <dbReference type="SAM" id="Phobius"/>
    </source>
</evidence>
<evidence type="ECO:0000256" key="9">
    <source>
        <dbReference type="ARBA" id="ARBA00022989"/>
    </source>
</evidence>
<dbReference type="Pfam" id="PF01292">
    <property type="entry name" value="Ni_hydr_CYTB"/>
    <property type="match status" value="1"/>
</dbReference>
<keyword evidence="3" id="KW-0813">Transport</keyword>
<evidence type="ECO:0000313" key="15">
    <source>
        <dbReference type="EMBL" id="MDQ0008312.1"/>
    </source>
</evidence>
<dbReference type="RefSeq" id="WP_306846964.1">
    <property type="nucleotide sequence ID" value="NZ_JAUSSK010000001.1"/>
</dbReference>
<sequence length="172" mass="19273">MHQPSIRYTFLVRWTHWLTVLAVVAAYVFVNLGDEEVPAMMRWHYLAGLAVLVLLIPRILSRLTTRPPSIVPAPGKMVAVAARVSHVALYAFLLVQPVLGILQVNYAGELVSLPWGGWSLPALVAPDHAAHESIGELHEALGEIFYWVIGAHLIASLWHHFIRHDNTLRRMV</sequence>
<keyword evidence="5" id="KW-0349">Heme</keyword>
<evidence type="ECO:0000256" key="10">
    <source>
        <dbReference type="ARBA" id="ARBA00023004"/>
    </source>
</evidence>
<comment type="cofactor">
    <cofactor evidence="1">
        <name>heme b</name>
        <dbReference type="ChEBI" id="CHEBI:60344"/>
    </cofactor>
</comment>
<feature type="domain" description="Cytochrome b561 bacterial/Ni-hydrogenase" evidence="14">
    <location>
        <begin position="7"/>
        <end position="172"/>
    </location>
</feature>
<evidence type="ECO:0000256" key="6">
    <source>
        <dbReference type="ARBA" id="ARBA00022692"/>
    </source>
</evidence>
<keyword evidence="16" id="KW-1185">Reference proteome</keyword>
<evidence type="ECO:0000256" key="1">
    <source>
        <dbReference type="ARBA" id="ARBA00001970"/>
    </source>
</evidence>
<keyword evidence="4" id="KW-1003">Cell membrane</keyword>
<feature type="transmembrane region" description="Helical" evidence="13">
    <location>
        <begin position="12"/>
        <end position="30"/>
    </location>
</feature>
<keyword evidence="8" id="KW-0249">Electron transport</keyword>
<comment type="similarity">
    <text evidence="12">Belongs to the cytochrome b561 family.</text>
</comment>
<evidence type="ECO:0000256" key="2">
    <source>
        <dbReference type="ARBA" id="ARBA00004651"/>
    </source>
</evidence>
<dbReference type="InterPro" id="IPR011577">
    <property type="entry name" value="Cyt_b561_bac/Ni-Hgenase"/>
</dbReference>
<dbReference type="SUPFAM" id="SSF81342">
    <property type="entry name" value="Transmembrane di-heme cytochromes"/>
    <property type="match status" value="1"/>
</dbReference>
<organism evidence="15 16">
    <name type="scientific">Luteibacter jiangsuensis</name>
    <dbReference type="NCBI Taxonomy" id="637577"/>
    <lineage>
        <taxon>Bacteria</taxon>
        <taxon>Pseudomonadati</taxon>
        <taxon>Pseudomonadota</taxon>
        <taxon>Gammaproteobacteria</taxon>
        <taxon>Lysobacterales</taxon>
        <taxon>Rhodanobacteraceae</taxon>
        <taxon>Luteibacter</taxon>
    </lineage>
</organism>
<evidence type="ECO:0000256" key="3">
    <source>
        <dbReference type="ARBA" id="ARBA00022448"/>
    </source>
</evidence>
<comment type="caution">
    <text evidence="15">The sequence shown here is derived from an EMBL/GenBank/DDBJ whole genome shotgun (WGS) entry which is preliminary data.</text>
</comment>
<evidence type="ECO:0000256" key="12">
    <source>
        <dbReference type="ARBA" id="ARBA00037975"/>
    </source>
</evidence>
<protein>
    <submittedName>
        <fullName evidence="15">Cytochrome b561</fullName>
    </submittedName>
</protein>
<evidence type="ECO:0000256" key="8">
    <source>
        <dbReference type="ARBA" id="ARBA00022982"/>
    </source>
</evidence>
<evidence type="ECO:0000256" key="4">
    <source>
        <dbReference type="ARBA" id="ARBA00022475"/>
    </source>
</evidence>
<dbReference type="PANTHER" id="PTHR30529">
    <property type="entry name" value="CYTOCHROME B561"/>
    <property type="match status" value="1"/>
</dbReference>
<accession>A0ABT9STJ0</accession>
<dbReference type="InterPro" id="IPR052168">
    <property type="entry name" value="Cytochrome_b561_oxidase"/>
</dbReference>
<reference evidence="15 16" key="1">
    <citation type="submission" date="2023-07" db="EMBL/GenBank/DDBJ databases">
        <title>Sorghum-associated microbial communities from plants grown in Nebraska, USA.</title>
        <authorList>
            <person name="Schachtman D."/>
        </authorList>
    </citation>
    <scope>NUCLEOTIDE SEQUENCE [LARGE SCALE GENOMIC DNA]</scope>
    <source>
        <strain evidence="15 16">CC60</strain>
    </source>
</reference>
<comment type="subcellular location">
    <subcellularLocation>
        <location evidence="2">Cell membrane</location>
        <topology evidence="2">Multi-pass membrane protein</topology>
    </subcellularLocation>
</comment>
<evidence type="ECO:0000259" key="14">
    <source>
        <dbReference type="Pfam" id="PF01292"/>
    </source>
</evidence>
<evidence type="ECO:0000256" key="11">
    <source>
        <dbReference type="ARBA" id="ARBA00023136"/>
    </source>
</evidence>